<feature type="region of interest" description="Disordered" evidence="1">
    <location>
        <begin position="156"/>
        <end position="186"/>
    </location>
</feature>
<name>A0A6A6JJR4_WESOR</name>
<protein>
    <recommendedName>
        <fullName evidence="4">60S ribosomal protein L20</fullName>
    </recommendedName>
</protein>
<dbReference type="OrthoDB" id="6021263at2759"/>
<dbReference type="PANTHER" id="PTHR28266:SF1">
    <property type="entry name" value="LARGE RIBOSOMAL SUBUNIT PROTEIN ML58"/>
    <property type="match status" value="1"/>
</dbReference>
<dbReference type="AlphaFoldDB" id="A0A6A6JJR4"/>
<gene>
    <name evidence="2" type="ORF">EI97DRAFT_434673</name>
</gene>
<dbReference type="GO" id="GO:0003735">
    <property type="term" value="F:structural constituent of ribosome"/>
    <property type="evidence" value="ECO:0007669"/>
    <property type="project" value="TreeGrafter"/>
</dbReference>
<feature type="region of interest" description="Disordered" evidence="1">
    <location>
        <begin position="16"/>
        <end position="60"/>
    </location>
</feature>
<proteinExistence type="predicted"/>
<dbReference type="EMBL" id="ML986499">
    <property type="protein sequence ID" value="KAF2275109.1"/>
    <property type="molecule type" value="Genomic_DNA"/>
</dbReference>
<keyword evidence="3" id="KW-1185">Reference proteome</keyword>
<sequence length="278" mass="31857">MLPRWRGFAKLHARQGHQPINFTRKYIIPSPPKLSPHPKQPQHPPSNPTAKTKPPTVMRPNTQPLLLRRLPQQHRISLLPVTQTRHESSTRRHTKLLRIPESPSYTPSGASPSLIFNPPSAAPNVYHTPLKFLPRDDERRKLYEVALTYATTTAHRRQTSPIAAPGTPLSAPSHLPPKPSTSLPPAVRAPYEKKYHLTEADIEEIRRLRAEDPEHWTRVRLAEKFGCSQFFVGMVAKNAEKAERVAAEHQKARERWGARRRMAREDRARRKVLWGRDA</sequence>
<dbReference type="Pfam" id="PF12824">
    <property type="entry name" value="MRP-L20"/>
    <property type="match status" value="1"/>
</dbReference>
<dbReference type="InterPro" id="IPR024388">
    <property type="entry name" value="Ribosomal_mL58"/>
</dbReference>
<organism evidence="2 3">
    <name type="scientific">Westerdykella ornata</name>
    <dbReference type="NCBI Taxonomy" id="318751"/>
    <lineage>
        <taxon>Eukaryota</taxon>
        <taxon>Fungi</taxon>
        <taxon>Dikarya</taxon>
        <taxon>Ascomycota</taxon>
        <taxon>Pezizomycotina</taxon>
        <taxon>Dothideomycetes</taxon>
        <taxon>Pleosporomycetidae</taxon>
        <taxon>Pleosporales</taxon>
        <taxon>Sporormiaceae</taxon>
        <taxon>Westerdykella</taxon>
    </lineage>
</organism>
<feature type="compositionally biased region" description="Pro residues" evidence="1">
    <location>
        <begin position="29"/>
        <end position="47"/>
    </location>
</feature>
<dbReference type="GO" id="GO:0005762">
    <property type="term" value="C:mitochondrial large ribosomal subunit"/>
    <property type="evidence" value="ECO:0007669"/>
    <property type="project" value="TreeGrafter"/>
</dbReference>
<dbReference type="GeneID" id="54551861"/>
<dbReference type="PANTHER" id="PTHR28266">
    <property type="entry name" value="54S RIBOSOMAL PROTEIN L20, MITOCHONDRIAL"/>
    <property type="match status" value="1"/>
</dbReference>
<accession>A0A6A6JJR4</accession>
<evidence type="ECO:0008006" key="4">
    <source>
        <dbReference type="Google" id="ProtNLM"/>
    </source>
</evidence>
<reference evidence="2" key="1">
    <citation type="journal article" date="2020" name="Stud. Mycol.">
        <title>101 Dothideomycetes genomes: a test case for predicting lifestyles and emergence of pathogens.</title>
        <authorList>
            <person name="Haridas S."/>
            <person name="Albert R."/>
            <person name="Binder M."/>
            <person name="Bloem J."/>
            <person name="Labutti K."/>
            <person name="Salamov A."/>
            <person name="Andreopoulos B."/>
            <person name="Baker S."/>
            <person name="Barry K."/>
            <person name="Bills G."/>
            <person name="Bluhm B."/>
            <person name="Cannon C."/>
            <person name="Castanera R."/>
            <person name="Culley D."/>
            <person name="Daum C."/>
            <person name="Ezra D."/>
            <person name="Gonzalez J."/>
            <person name="Henrissat B."/>
            <person name="Kuo A."/>
            <person name="Liang C."/>
            <person name="Lipzen A."/>
            <person name="Lutzoni F."/>
            <person name="Magnuson J."/>
            <person name="Mondo S."/>
            <person name="Nolan M."/>
            <person name="Ohm R."/>
            <person name="Pangilinan J."/>
            <person name="Park H.-J."/>
            <person name="Ramirez L."/>
            <person name="Alfaro M."/>
            <person name="Sun H."/>
            <person name="Tritt A."/>
            <person name="Yoshinaga Y."/>
            <person name="Zwiers L.-H."/>
            <person name="Turgeon B."/>
            <person name="Goodwin S."/>
            <person name="Spatafora J."/>
            <person name="Crous P."/>
            <person name="Grigoriev I."/>
        </authorList>
    </citation>
    <scope>NUCLEOTIDE SEQUENCE</scope>
    <source>
        <strain evidence="2">CBS 379.55</strain>
    </source>
</reference>
<evidence type="ECO:0000256" key="1">
    <source>
        <dbReference type="SAM" id="MobiDB-lite"/>
    </source>
</evidence>
<evidence type="ECO:0000313" key="2">
    <source>
        <dbReference type="EMBL" id="KAF2275109.1"/>
    </source>
</evidence>
<evidence type="ECO:0000313" key="3">
    <source>
        <dbReference type="Proteomes" id="UP000800097"/>
    </source>
</evidence>
<dbReference type="RefSeq" id="XP_033652648.1">
    <property type="nucleotide sequence ID" value="XM_033798686.1"/>
</dbReference>
<dbReference type="Proteomes" id="UP000800097">
    <property type="component" value="Unassembled WGS sequence"/>
</dbReference>